<feature type="active site" description="Nucleophile" evidence="10">
    <location>
        <position position="12"/>
    </location>
</feature>
<dbReference type="Gene3D" id="3.40.50.1000">
    <property type="entry name" value="HAD superfamily/HAD-like"/>
    <property type="match status" value="1"/>
</dbReference>
<evidence type="ECO:0000313" key="11">
    <source>
        <dbReference type="EMBL" id="MEV8466138.1"/>
    </source>
</evidence>
<evidence type="ECO:0000256" key="7">
    <source>
        <dbReference type="ARBA" id="ARBA00022801"/>
    </source>
</evidence>
<dbReference type="InterPro" id="IPR006439">
    <property type="entry name" value="HAD-SF_hydro_IA"/>
</dbReference>
<organism evidence="11 12">
    <name type="scientific">Meridianimarinicoccus marinus</name>
    <dbReference type="NCBI Taxonomy" id="3231483"/>
    <lineage>
        <taxon>Bacteria</taxon>
        <taxon>Pseudomonadati</taxon>
        <taxon>Pseudomonadota</taxon>
        <taxon>Alphaproteobacteria</taxon>
        <taxon>Rhodobacterales</taxon>
        <taxon>Paracoccaceae</taxon>
        <taxon>Meridianimarinicoccus</taxon>
    </lineage>
</organism>
<dbReference type="Proteomes" id="UP001553161">
    <property type="component" value="Unassembled WGS sequence"/>
</dbReference>
<evidence type="ECO:0000313" key="12">
    <source>
        <dbReference type="Proteomes" id="UP001553161"/>
    </source>
</evidence>
<dbReference type="EMBL" id="JBFBVU010000004">
    <property type="protein sequence ID" value="MEV8466138.1"/>
    <property type="molecule type" value="Genomic_DNA"/>
</dbReference>
<comment type="caution">
    <text evidence="11">The sequence shown here is derived from an EMBL/GenBank/DDBJ whole genome shotgun (WGS) entry which is preliminary data.</text>
</comment>
<evidence type="ECO:0000256" key="6">
    <source>
        <dbReference type="ARBA" id="ARBA00022723"/>
    </source>
</evidence>
<evidence type="ECO:0000256" key="2">
    <source>
        <dbReference type="ARBA" id="ARBA00001946"/>
    </source>
</evidence>
<evidence type="ECO:0000256" key="8">
    <source>
        <dbReference type="ARBA" id="ARBA00022842"/>
    </source>
</evidence>
<evidence type="ECO:0000256" key="4">
    <source>
        <dbReference type="ARBA" id="ARBA00006171"/>
    </source>
</evidence>
<sequence>MEVPGVKAVVFDLDGTLVDSAPDLHAAALAMLAADSLPPITFAQTRSFIGNGVPTLVARIMAAVGLPEDPDRHADMVTAFLRSYNAAPDNLTTLYPGALRTLQQLEALGCPMALCTNKPEAPARAILDSFDLSRFLPVVIGGDTLAVKKPDPAPLRAALDGLGVESCLYVGDSEVDAATAQASGQPFALYSEGYRKSPVEQIPHQHLFDHFDALPGIVETALRLPAA</sequence>
<dbReference type="Pfam" id="PF00702">
    <property type="entry name" value="Hydrolase"/>
    <property type="match status" value="1"/>
</dbReference>
<evidence type="ECO:0000256" key="1">
    <source>
        <dbReference type="ARBA" id="ARBA00000830"/>
    </source>
</evidence>
<evidence type="ECO:0000256" key="10">
    <source>
        <dbReference type="HAMAP-Rule" id="MF_00495"/>
    </source>
</evidence>
<feature type="binding site" evidence="10">
    <location>
        <position position="12"/>
    </location>
    <ligand>
        <name>Mg(2+)</name>
        <dbReference type="ChEBI" id="CHEBI:18420"/>
    </ligand>
</feature>
<dbReference type="SUPFAM" id="SSF56784">
    <property type="entry name" value="HAD-like"/>
    <property type="match status" value="1"/>
</dbReference>
<feature type="binding site" evidence="10">
    <location>
        <position position="14"/>
    </location>
    <ligand>
        <name>Mg(2+)</name>
        <dbReference type="ChEBI" id="CHEBI:18420"/>
    </ligand>
</feature>
<dbReference type="PANTHER" id="PTHR43434:SF1">
    <property type="entry name" value="PHOSPHOGLYCOLATE PHOSPHATASE"/>
    <property type="match status" value="1"/>
</dbReference>
<accession>A0ABV3L6Y8</accession>
<dbReference type="PANTHER" id="PTHR43434">
    <property type="entry name" value="PHOSPHOGLYCOLATE PHOSPHATASE"/>
    <property type="match status" value="1"/>
</dbReference>
<reference evidence="11 12" key="1">
    <citation type="submission" date="2024-07" db="EMBL/GenBank/DDBJ databases">
        <authorList>
            <person name="Kang M."/>
        </authorList>
    </citation>
    <scope>NUCLEOTIDE SEQUENCE [LARGE SCALE GENOMIC DNA]</scope>
    <source>
        <strain evidence="11 12">DFM31</strain>
    </source>
</reference>
<dbReference type="GO" id="GO:0008967">
    <property type="term" value="F:phosphoglycolate phosphatase activity"/>
    <property type="evidence" value="ECO:0007669"/>
    <property type="project" value="UniProtKB-EC"/>
</dbReference>
<comment type="catalytic activity">
    <reaction evidence="1 10">
        <text>2-phosphoglycolate + H2O = glycolate + phosphate</text>
        <dbReference type="Rhea" id="RHEA:14369"/>
        <dbReference type="ChEBI" id="CHEBI:15377"/>
        <dbReference type="ChEBI" id="CHEBI:29805"/>
        <dbReference type="ChEBI" id="CHEBI:43474"/>
        <dbReference type="ChEBI" id="CHEBI:58033"/>
        <dbReference type="EC" id="3.1.3.18"/>
    </reaction>
</comment>
<dbReference type="EC" id="3.1.3.18" evidence="5 10"/>
<evidence type="ECO:0000256" key="9">
    <source>
        <dbReference type="ARBA" id="ARBA00023277"/>
    </source>
</evidence>
<dbReference type="NCBIfam" id="TIGR01449">
    <property type="entry name" value="PGP_bact"/>
    <property type="match status" value="1"/>
</dbReference>
<keyword evidence="12" id="KW-1185">Reference proteome</keyword>
<keyword evidence="7 10" id="KW-0378">Hydrolase</keyword>
<name>A0ABV3L6Y8_9RHOB</name>
<dbReference type="InterPro" id="IPR023198">
    <property type="entry name" value="PGP-like_dom2"/>
</dbReference>
<dbReference type="NCBIfam" id="TIGR01549">
    <property type="entry name" value="HAD-SF-IA-v1"/>
    <property type="match status" value="1"/>
</dbReference>
<comment type="function">
    <text evidence="10">Specifically catalyzes the dephosphorylation of 2-phosphoglycolate. Is involved in the dissimilation of the intracellular 2-phosphoglycolate formed during the DNA repair of 3'-phosphoglycolate ends, a major class of DNA lesions induced by oxidative stress.</text>
</comment>
<dbReference type="PRINTS" id="PR00413">
    <property type="entry name" value="HADHALOGNASE"/>
</dbReference>
<protein>
    <recommendedName>
        <fullName evidence="5 10">Phosphoglycolate phosphatase</fullName>
        <shortName evidence="10">PGP</shortName>
        <shortName evidence="10">PGPase</shortName>
        <ecNumber evidence="5 10">3.1.3.18</ecNumber>
    </recommendedName>
</protein>
<dbReference type="Gene3D" id="1.10.150.240">
    <property type="entry name" value="Putative phosphatase, domain 2"/>
    <property type="match status" value="1"/>
</dbReference>
<evidence type="ECO:0000256" key="5">
    <source>
        <dbReference type="ARBA" id="ARBA00013078"/>
    </source>
</evidence>
<keyword evidence="8 10" id="KW-0460">Magnesium</keyword>
<keyword evidence="9 10" id="KW-0119">Carbohydrate metabolism</keyword>
<proteinExistence type="inferred from homology"/>
<dbReference type="InterPro" id="IPR037512">
    <property type="entry name" value="PGPase_prok"/>
</dbReference>
<dbReference type="SFLD" id="SFLDG01129">
    <property type="entry name" value="C1.5:_HAD__Beta-PGM__Phosphata"/>
    <property type="match status" value="1"/>
</dbReference>
<comment type="cofactor">
    <cofactor evidence="2 10">
        <name>Mg(2+)</name>
        <dbReference type="ChEBI" id="CHEBI:18420"/>
    </cofactor>
</comment>
<gene>
    <name evidence="11" type="primary">gph</name>
    <name evidence="11" type="ORF">AB0T83_04970</name>
</gene>
<feature type="binding site" evidence="10">
    <location>
        <position position="172"/>
    </location>
    <ligand>
        <name>Mg(2+)</name>
        <dbReference type="ChEBI" id="CHEBI:18420"/>
    </ligand>
</feature>
<dbReference type="InterPro" id="IPR023214">
    <property type="entry name" value="HAD_sf"/>
</dbReference>
<dbReference type="InterPro" id="IPR036412">
    <property type="entry name" value="HAD-like_sf"/>
</dbReference>
<dbReference type="InterPro" id="IPR050155">
    <property type="entry name" value="HAD-like_hydrolase_sf"/>
</dbReference>
<evidence type="ECO:0000256" key="3">
    <source>
        <dbReference type="ARBA" id="ARBA00004818"/>
    </source>
</evidence>
<dbReference type="SFLD" id="SFLDS00003">
    <property type="entry name" value="Haloacid_Dehalogenase"/>
    <property type="match status" value="1"/>
</dbReference>
<dbReference type="HAMAP" id="MF_00495">
    <property type="entry name" value="GPH_hydrolase_bact"/>
    <property type="match status" value="1"/>
</dbReference>
<comment type="pathway">
    <text evidence="3 10">Organic acid metabolism; glycolate biosynthesis; glycolate from 2-phosphoglycolate: step 1/1.</text>
</comment>
<comment type="similarity">
    <text evidence="4 10">Belongs to the HAD-like hydrolase superfamily. CbbY/CbbZ/Gph/YieH family.</text>
</comment>
<keyword evidence="6 10" id="KW-0479">Metal-binding</keyword>